<protein>
    <recommendedName>
        <fullName evidence="7">Shelterin complex subunit TPP1/Est3 domain-containing protein</fullName>
    </recommendedName>
</protein>
<dbReference type="GO" id="GO:0000781">
    <property type="term" value="C:chromosome, telomeric region"/>
    <property type="evidence" value="ECO:0007669"/>
    <property type="project" value="UniProtKB-SubCell"/>
</dbReference>
<feature type="domain" description="Shelterin complex subunit TPP1/Est3" evidence="7">
    <location>
        <begin position="8"/>
        <end position="153"/>
    </location>
</feature>
<evidence type="ECO:0000256" key="4">
    <source>
        <dbReference type="ARBA" id="ARBA00022895"/>
    </source>
</evidence>
<evidence type="ECO:0000313" key="9">
    <source>
        <dbReference type="Proteomes" id="UP000237631"/>
    </source>
</evidence>
<feature type="region of interest" description="Disordered" evidence="6">
    <location>
        <begin position="437"/>
        <end position="531"/>
    </location>
</feature>
<feature type="compositionally biased region" description="Basic and acidic residues" evidence="6">
    <location>
        <begin position="911"/>
        <end position="920"/>
    </location>
</feature>
<dbReference type="Proteomes" id="UP000237631">
    <property type="component" value="Unassembled WGS sequence"/>
</dbReference>
<feature type="region of interest" description="Disordered" evidence="6">
    <location>
        <begin position="308"/>
        <end position="377"/>
    </location>
</feature>
<feature type="compositionally biased region" description="Polar residues" evidence="6">
    <location>
        <begin position="889"/>
        <end position="899"/>
    </location>
</feature>
<proteinExistence type="predicted"/>
<feature type="compositionally biased region" description="Low complexity" evidence="6">
    <location>
        <begin position="437"/>
        <end position="449"/>
    </location>
</feature>
<comment type="caution">
    <text evidence="8">The sequence shown here is derived from an EMBL/GenBank/DDBJ whole genome shotgun (WGS) entry which is preliminary data.</text>
</comment>
<dbReference type="STRING" id="357750.A0A2S6BWG7"/>
<feature type="compositionally biased region" description="Low complexity" evidence="6">
    <location>
        <begin position="763"/>
        <end position="786"/>
    </location>
</feature>
<organism evidence="8 9">
    <name type="scientific">Cercospora berteroae</name>
    <dbReference type="NCBI Taxonomy" id="357750"/>
    <lineage>
        <taxon>Eukaryota</taxon>
        <taxon>Fungi</taxon>
        <taxon>Dikarya</taxon>
        <taxon>Ascomycota</taxon>
        <taxon>Pezizomycotina</taxon>
        <taxon>Dothideomycetes</taxon>
        <taxon>Dothideomycetidae</taxon>
        <taxon>Mycosphaerellales</taxon>
        <taxon>Mycosphaerellaceae</taxon>
        <taxon>Cercospora</taxon>
    </lineage>
</organism>
<keyword evidence="5" id="KW-0539">Nucleus</keyword>
<reference evidence="9" key="1">
    <citation type="journal article" date="2017" name="bioRxiv">
        <title>Conservation of a gene cluster reveals novel cercosporin biosynthetic mechanisms and extends production to the genus Colletotrichum.</title>
        <authorList>
            <person name="de Jonge R."/>
            <person name="Ebert M.K."/>
            <person name="Huitt-Roehl C.R."/>
            <person name="Pal P."/>
            <person name="Suttle J.C."/>
            <person name="Spanner R.E."/>
            <person name="Neubauer J.D."/>
            <person name="Jurick W.M.II."/>
            <person name="Stott K.A."/>
            <person name="Secor G.A."/>
            <person name="Thomma B.P.H.J."/>
            <person name="Van de Peer Y."/>
            <person name="Townsend C.A."/>
            <person name="Bolton M.D."/>
        </authorList>
    </citation>
    <scope>NUCLEOTIDE SEQUENCE [LARGE SCALE GENOMIC DNA]</scope>
    <source>
        <strain evidence="9">CBS538.71</strain>
    </source>
</reference>
<dbReference type="GO" id="GO:0042162">
    <property type="term" value="F:telomeric DNA binding"/>
    <property type="evidence" value="ECO:0007669"/>
    <property type="project" value="InterPro"/>
</dbReference>
<evidence type="ECO:0000256" key="5">
    <source>
        <dbReference type="ARBA" id="ARBA00023242"/>
    </source>
</evidence>
<dbReference type="Pfam" id="PF10341">
    <property type="entry name" value="TPP1"/>
    <property type="match status" value="1"/>
</dbReference>
<keyword evidence="3" id="KW-0158">Chromosome</keyword>
<keyword evidence="4" id="KW-0779">Telomere</keyword>
<dbReference type="InterPro" id="IPR019437">
    <property type="entry name" value="TPP1/Est3"/>
</dbReference>
<accession>A0A2S6BWG7</accession>
<gene>
    <name evidence="8" type="ORF">CBER1_09425</name>
</gene>
<dbReference type="GO" id="GO:0007004">
    <property type="term" value="P:telomere maintenance via telomerase"/>
    <property type="evidence" value="ECO:0007669"/>
    <property type="project" value="InterPro"/>
</dbReference>
<name>A0A2S6BWG7_9PEZI</name>
<feature type="compositionally biased region" description="Polar residues" evidence="6">
    <location>
        <begin position="674"/>
        <end position="701"/>
    </location>
</feature>
<sequence length="1179" mass="127832">MAPKLPEPWLAEFLKSELQAVIEWKQQSLNGIKPDPETQSRLSDDGSNFRSEIASPTFNTLVQLIEVLSSEDVVTAYISDGSWKVKARFSEEAVATFEEDSGSPITTEVSGDLLRLEKFTVVSTPFGPADGFVQLHIDEIEYHTLRRTILGVPHPVEVLYDVRTLIESTKSLRLPGTASRDAQIHARNDPRPAAASAKTSKRSAAQEPQTTPAKKANRTLVSSKRKSLGPTLGKDGFEVQSGVNLHGPVQAVTHDADGSPPGPKTINPRLTELLPAKRPALPPKSLATVEITPQAQLPTTQLPETALVRTSPSRTTIGRSRPDHRQHPESSTVVSETPLKSAGRKNIPHQDDAPIAHTPSDAVPPRGTLQSTPRGKDIATNASLFAYARRKIPHDQRKLLDNPASWLPSLPGRQFPAPNVPMALLMRWNHEAEAAAAADASTSQLSADAPHQKPAPLSKALADSDSSSEHSDGTAQDFTPSPSKNWQPRQAAVPSATWVDSSVESDASLGGYSRHQSSSPHPPDALAMPPSSALGAVIRGSAQDDDELQVAPPRPLPFRKSPKKRHGEAIVPPPPKRHALPPRPTFTATGSPRTGKGSDQDFNAAGRTPRGTANLSIHPECDPVTGLPTHVASPSLAPVQRQLSQGVRSHIAQPSTPKILSAQGKLSKMPPSGPRSSVPHTYQSTQDPRTSASKRPTSSSGLAAEDSGGPHNPPRSQAGSSNSLRPGSLHGSSREVSTQSEQTPSRANPKPVNGSSIERSTIRASSGRLRAALSSATNASSPNASPRRPEAVSTQLNLSNGHDDTDINPAHNTKPPAVTLSIRKDWLKANYIPSSNGPFKLPNVLERYRKALPHDSAIGIEDLLLAARYAFSKDDNMHSMRYKPKRPMPTTQPANNNDSDATRSPRPGLPHSKEVEESRRLPSGSLNARAPELPRDHPAYKHRQARMQFINQERRKDYLRTNYAPSSNGTYDLDGVSERYRQAYPEDNQVTLQELLLAARNVYGGALHFDTITAATRYTPRLNAPETAGIRLTERQTGIKKDGYELQRMAWIKDNYTPSRKGSITLATILARYRNSCPKDDRVEYEHILVAAQAAYPAERITPGLPWMPKAKDRDSENGGQSRSSDAVNRHHAVSDSTSTMAEFCAAYLAPLPSDGNAFAAGKPRKTRQIHVDVLSWDI</sequence>
<feature type="region of interest" description="Disordered" evidence="6">
    <location>
        <begin position="641"/>
        <end position="816"/>
    </location>
</feature>
<feature type="compositionally biased region" description="Polar residues" evidence="6">
    <location>
        <begin position="1118"/>
        <end position="1127"/>
    </location>
</feature>
<feature type="region of interest" description="Disordered" evidence="6">
    <location>
        <begin position="176"/>
        <end position="240"/>
    </location>
</feature>
<feature type="compositionally biased region" description="Low complexity" evidence="6">
    <location>
        <begin position="191"/>
        <end position="205"/>
    </location>
</feature>
<feature type="region of interest" description="Disordered" evidence="6">
    <location>
        <begin position="1103"/>
        <end position="1133"/>
    </location>
</feature>
<evidence type="ECO:0000256" key="3">
    <source>
        <dbReference type="ARBA" id="ARBA00022454"/>
    </source>
</evidence>
<evidence type="ECO:0000256" key="2">
    <source>
        <dbReference type="ARBA" id="ARBA00004574"/>
    </source>
</evidence>
<dbReference type="AlphaFoldDB" id="A0A2S6BWG7"/>
<feature type="compositionally biased region" description="Polar residues" evidence="6">
    <location>
        <begin position="308"/>
        <end position="318"/>
    </location>
</feature>
<comment type="subcellular location">
    <subcellularLocation>
        <location evidence="2">Chromosome</location>
        <location evidence="2">Telomere</location>
    </subcellularLocation>
    <subcellularLocation>
        <location evidence="1">Nucleus</location>
    </subcellularLocation>
</comment>
<dbReference type="OrthoDB" id="3538943at2759"/>
<dbReference type="GO" id="GO:0005697">
    <property type="term" value="C:telomerase holoenzyme complex"/>
    <property type="evidence" value="ECO:0007669"/>
    <property type="project" value="InterPro"/>
</dbReference>
<feature type="compositionally biased region" description="Polar residues" evidence="6">
    <location>
        <begin position="714"/>
        <end position="746"/>
    </location>
</feature>
<evidence type="ECO:0000313" key="8">
    <source>
        <dbReference type="EMBL" id="PPJ51818.1"/>
    </source>
</evidence>
<feature type="compositionally biased region" description="Polar residues" evidence="6">
    <location>
        <begin position="641"/>
        <end position="658"/>
    </location>
</feature>
<dbReference type="EMBL" id="PNEN01001738">
    <property type="protein sequence ID" value="PPJ51818.1"/>
    <property type="molecule type" value="Genomic_DNA"/>
</dbReference>
<feature type="region of interest" description="Disordered" evidence="6">
    <location>
        <begin position="878"/>
        <end position="941"/>
    </location>
</feature>
<keyword evidence="9" id="KW-1185">Reference proteome</keyword>
<feature type="compositionally biased region" description="Polar residues" evidence="6">
    <location>
        <begin position="473"/>
        <end position="488"/>
    </location>
</feature>
<feature type="region of interest" description="Disordered" evidence="6">
    <location>
        <begin position="543"/>
        <end position="629"/>
    </location>
</feature>
<evidence type="ECO:0000256" key="1">
    <source>
        <dbReference type="ARBA" id="ARBA00004123"/>
    </source>
</evidence>
<evidence type="ECO:0000259" key="7">
    <source>
        <dbReference type="Pfam" id="PF10341"/>
    </source>
</evidence>
<evidence type="ECO:0000256" key="6">
    <source>
        <dbReference type="SAM" id="MobiDB-lite"/>
    </source>
</evidence>